<evidence type="ECO:0000313" key="3">
    <source>
        <dbReference type="Proteomes" id="UP001597342"/>
    </source>
</evidence>
<feature type="transmembrane region" description="Helical" evidence="1">
    <location>
        <begin position="70"/>
        <end position="93"/>
    </location>
</feature>
<proteinExistence type="predicted"/>
<evidence type="ECO:0000256" key="1">
    <source>
        <dbReference type="SAM" id="Phobius"/>
    </source>
</evidence>
<keyword evidence="3" id="KW-1185">Reference proteome</keyword>
<dbReference type="Proteomes" id="UP001597342">
    <property type="component" value="Unassembled WGS sequence"/>
</dbReference>
<reference evidence="3" key="1">
    <citation type="journal article" date="2019" name="Int. J. Syst. Evol. Microbiol.">
        <title>The Global Catalogue of Microorganisms (GCM) 10K type strain sequencing project: providing services to taxonomists for standard genome sequencing and annotation.</title>
        <authorList>
            <consortium name="The Broad Institute Genomics Platform"/>
            <consortium name="The Broad Institute Genome Sequencing Center for Infectious Disease"/>
            <person name="Wu L."/>
            <person name="Ma J."/>
        </authorList>
    </citation>
    <scope>NUCLEOTIDE SEQUENCE [LARGE SCALE GENOMIC DNA]</scope>
    <source>
        <strain evidence="3">JCM 3389</strain>
    </source>
</reference>
<keyword evidence="1" id="KW-0472">Membrane</keyword>
<accession>A0ABW4XV57</accession>
<gene>
    <name evidence="2" type="ORF">ACFSJE_01560</name>
</gene>
<name>A0ABW4XV57_9FLAO</name>
<organism evidence="2 3">
    <name type="scientific">Flagellimonas iocasae</name>
    <dbReference type="NCBI Taxonomy" id="2055905"/>
    <lineage>
        <taxon>Bacteria</taxon>
        <taxon>Pseudomonadati</taxon>
        <taxon>Bacteroidota</taxon>
        <taxon>Flavobacteriia</taxon>
        <taxon>Flavobacteriales</taxon>
        <taxon>Flavobacteriaceae</taxon>
        <taxon>Flagellimonas</taxon>
    </lineage>
</organism>
<feature type="transmembrane region" description="Helical" evidence="1">
    <location>
        <begin position="45"/>
        <end position="63"/>
    </location>
</feature>
<evidence type="ECO:0000313" key="2">
    <source>
        <dbReference type="EMBL" id="MFD2098441.1"/>
    </source>
</evidence>
<keyword evidence="1" id="KW-0812">Transmembrane</keyword>
<feature type="transmembrane region" description="Helical" evidence="1">
    <location>
        <begin position="7"/>
        <end position="25"/>
    </location>
</feature>
<feature type="transmembrane region" description="Helical" evidence="1">
    <location>
        <begin position="99"/>
        <end position="117"/>
    </location>
</feature>
<sequence>MNLKSIINLALKIVPAVILLQTLYFKFSAAPESVYIFETLGLEPFGRIGIGILELITAILILIPRTTWAGALLGIGLMAGAIFSHLTQLGIVVQNDGGTLFTLAAVTFIFCLILAWLNRHQIPILKNYL</sequence>
<protein>
    <submittedName>
        <fullName evidence="2">DoxX family protein</fullName>
    </submittedName>
</protein>
<dbReference type="EMBL" id="JBHUHU010000001">
    <property type="protein sequence ID" value="MFD2098441.1"/>
    <property type="molecule type" value="Genomic_DNA"/>
</dbReference>
<dbReference type="RefSeq" id="WP_379829218.1">
    <property type="nucleotide sequence ID" value="NZ_JBHUHU010000001.1"/>
</dbReference>
<keyword evidence="1" id="KW-1133">Transmembrane helix</keyword>
<comment type="caution">
    <text evidence="2">The sequence shown here is derived from an EMBL/GenBank/DDBJ whole genome shotgun (WGS) entry which is preliminary data.</text>
</comment>